<evidence type="ECO:0000313" key="2">
    <source>
        <dbReference type="Proteomes" id="UP000278062"/>
    </source>
</evidence>
<name>A0A3M3RAJ3_9PSED</name>
<dbReference type="EMBL" id="RBPL01000100">
    <property type="protein sequence ID" value="RMN93347.1"/>
    <property type="molecule type" value="Genomic_DNA"/>
</dbReference>
<organism evidence="1 2">
    <name type="scientific">Pseudomonas syringae pv. apii</name>
    <dbReference type="NCBI Taxonomy" id="81036"/>
    <lineage>
        <taxon>Bacteria</taxon>
        <taxon>Pseudomonadati</taxon>
        <taxon>Pseudomonadota</taxon>
        <taxon>Gammaproteobacteria</taxon>
        <taxon>Pseudomonadales</taxon>
        <taxon>Pseudomonadaceae</taxon>
        <taxon>Pseudomonas</taxon>
    </lineage>
</organism>
<proteinExistence type="predicted"/>
<accession>A0A3M3RAJ3</accession>
<dbReference type="AlphaFoldDB" id="A0A3M3RAJ3"/>
<feature type="non-terminal residue" evidence="1">
    <location>
        <position position="1"/>
    </location>
</feature>
<gene>
    <name evidence="1" type="ORF">ALQ49_101782</name>
</gene>
<dbReference type="Proteomes" id="UP000278062">
    <property type="component" value="Unassembled WGS sequence"/>
</dbReference>
<protein>
    <submittedName>
        <fullName evidence="1">Uncharacterized protein</fullName>
    </submittedName>
</protein>
<sequence length="87" mass="9892">LIEFYRGIDAAASILLSELGGLLDLAERGQITKLVEPRDIPGYRLFTETRLQSYKNLEAAYTDFYIELIEGRETEAYKMLAAKMAKD</sequence>
<comment type="caution">
    <text evidence="1">The sequence shown here is derived from an EMBL/GenBank/DDBJ whole genome shotgun (WGS) entry which is preliminary data.</text>
</comment>
<evidence type="ECO:0000313" key="1">
    <source>
        <dbReference type="EMBL" id="RMN93347.1"/>
    </source>
</evidence>
<reference evidence="1 2" key="1">
    <citation type="submission" date="2018-08" db="EMBL/GenBank/DDBJ databases">
        <title>Recombination of ecologically and evolutionarily significant loci maintains genetic cohesion in the Pseudomonas syringae species complex.</title>
        <authorList>
            <person name="Dillon M."/>
            <person name="Thakur S."/>
            <person name="Almeida R.N.D."/>
            <person name="Weir B.S."/>
            <person name="Guttman D.S."/>
        </authorList>
    </citation>
    <scope>NUCLEOTIDE SEQUENCE [LARGE SCALE GENOMIC DNA]</scope>
    <source>
        <strain evidence="1 2">1089_5</strain>
    </source>
</reference>